<feature type="non-terminal residue" evidence="1">
    <location>
        <position position="81"/>
    </location>
</feature>
<comment type="caution">
    <text evidence="1">The sequence shown here is derived from an EMBL/GenBank/DDBJ whole genome shotgun (WGS) entry which is preliminary data.</text>
</comment>
<dbReference type="Gene3D" id="3.20.20.70">
    <property type="entry name" value="Aldolase class I"/>
    <property type="match status" value="1"/>
</dbReference>
<protein>
    <submittedName>
        <fullName evidence="1">Uncharacterized protein</fullName>
    </submittedName>
</protein>
<sequence length="81" mass="9304">MIMKAKMFSTYIDALLEADLPNLNTIRIGTKALSYWPYKFLTDDDADQLLDIFEPKKVLSNSSSTINCIILDVRFIEVLEE</sequence>
<dbReference type="InterPro" id="IPR013785">
    <property type="entry name" value="Aldolase_TIM"/>
</dbReference>
<name>A0A0F9R5J6_9ZZZZ</name>
<accession>A0A0F9R5J6</accession>
<proteinExistence type="predicted"/>
<evidence type="ECO:0000313" key="1">
    <source>
        <dbReference type="EMBL" id="KKN12718.1"/>
    </source>
</evidence>
<dbReference type="EMBL" id="LAZR01004001">
    <property type="protein sequence ID" value="KKN12718.1"/>
    <property type="molecule type" value="Genomic_DNA"/>
</dbReference>
<gene>
    <name evidence="1" type="ORF">LCGC14_1013760</name>
</gene>
<organism evidence="1">
    <name type="scientific">marine sediment metagenome</name>
    <dbReference type="NCBI Taxonomy" id="412755"/>
    <lineage>
        <taxon>unclassified sequences</taxon>
        <taxon>metagenomes</taxon>
        <taxon>ecological metagenomes</taxon>
    </lineage>
</organism>
<dbReference type="AlphaFoldDB" id="A0A0F9R5J6"/>
<reference evidence="1" key="1">
    <citation type="journal article" date="2015" name="Nature">
        <title>Complex archaea that bridge the gap between prokaryotes and eukaryotes.</title>
        <authorList>
            <person name="Spang A."/>
            <person name="Saw J.H."/>
            <person name="Jorgensen S.L."/>
            <person name="Zaremba-Niedzwiedzka K."/>
            <person name="Martijn J."/>
            <person name="Lind A.E."/>
            <person name="van Eijk R."/>
            <person name="Schleper C."/>
            <person name="Guy L."/>
            <person name="Ettema T.J."/>
        </authorList>
    </citation>
    <scope>NUCLEOTIDE SEQUENCE</scope>
</reference>